<protein>
    <recommendedName>
        <fullName evidence="5">AUGMIN subunit 8</fullName>
    </recommendedName>
</protein>
<dbReference type="GO" id="GO:0051225">
    <property type="term" value="P:spindle assembly"/>
    <property type="evidence" value="ECO:0007669"/>
    <property type="project" value="TreeGrafter"/>
</dbReference>
<comment type="caution">
    <text evidence="3">The sequence shown here is derived from an EMBL/GenBank/DDBJ whole genome shotgun (WGS) entry which is preliminary data.</text>
</comment>
<organism evidence="3 4">
    <name type="scientific">Saponaria officinalis</name>
    <name type="common">Common soapwort</name>
    <name type="synonym">Lychnis saponaria</name>
    <dbReference type="NCBI Taxonomy" id="3572"/>
    <lineage>
        <taxon>Eukaryota</taxon>
        <taxon>Viridiplantae</taxon>
        <taxon>Streptophyta</taxon>
        <taxon>Embryophyta</taxon>
        <taxon>Tracheophyta</taxon>
        <taxon>Spermatophyta</taxon>
        <taxon>Magnoliopsida</taxon>
        <taxon>eudicotyledons</taxon>
        <taxon>Gunneridae</taxon>
        <taxon>Pentapetalae</taxon>
        <taxon>Caryophyllales</taxon>
        <taxon>Caryophyllaceae</taxon>
        <taxon>Caryophylleae</taxon>
        <taxon>Saponaria</taxon>
    </lineage>
</organism>
<dbReference type="Pfam" id="PF04484">
    <property type="entry name" value="QWRF"/>
    <property type="match status" value="1"/>
</dbReference>
<dbReference type="Proteomes" id="UP001443914">
    <property type="component" value="Unassembled WGS sequence"/>
</dbReference>
<accession>A0AAW1JQ27</accession>
<feature type="compositionally biased region" description="Polar residues" evidence="2">
    <location>
        <begin position="47"/>
        <end position="81"/>
    </location>
</feature>
<reference evidence="3 4" key="1">
    <citation type="submission" date="2024-03" db="EMBL/GenBank/DDBJ databases">
        <title>WGS assembly of Saponaria officinalis var. Norfolk2.</title>
        <authorList>
            <person name="Jenkins J."/>
            <person name="Shu S."/>
            <person name="Grimwood J."/>
            <person name="Barry K."/>
            <person name="Goodstein D."/>
            <person name="Schmutz J."/>
            <person name="Leebens-Mack J."/>
            <person name="Osbourn A."/>
        </authorList>
    </citation>
    <scope>NUCLEOTIDE SEQUENCE [LARGE SCALE GENOMIC DNA]</scope>
    <source>
        <strain evidence="4">cv. Norfolk2</strain>
        <strain evidence="3">JIC</strain>
        <tissue evidence="3">Leaf</tissue>
    </source>
</reference>
<dbReference type="EMBL" id="JBDFQZ010000007">
    <property type="protein sequence ID" value="KAK9705700.1"/>
    <property type="molecule type" value="Genomic_DNA"/>
</dbReference>
<sequence>MDVFDALQELHKESAVDTLRRPLVRSEKSNGIASNIRCSRTREVSSRYKSPTSAPSTPNSRRCASPNFTRNVNSSSNQLASSKRAVSAERKRPSTPPSPSRPSTPASDTSVDSQSSKKIVGSRLPEVLWPSTMRSLSVSFQSDSISIPVSKKEKPVSHALSDRTLKPSSNVAHRQAETASAGRKPTPERMRSPLKGRNSSHQSENSRPVDGVQARLIDHHRWPSRAGGKLSTSMLTKSVDLSDNSGKMSNFPHHPISGLPSLRRMSAEGIPRSLHKTSSDFSQQLEFEDHIGALGLRMKSVDDSLLRVSAFQKVNSVSQSEKGTLAPLSVRSRPVPGSRLPSPSRASVSKGTPSPSKTRPSTPTQSRGISPSRIRPSSPTRQSSGTASVLSFVADIKKGRKTNQLEDAHQLRLLYNRQLQWRFANASADASQFIQKITTEQTLYNVWETNLELLDSVLIKRIELQRLNLDLKLNMVLREQMAYLEDWDLLDGDHSSSLNGTIEDLEASTLRLPVTGGAKADIDSLKYAISSAADVMQVMGSSICSLLSKAEEMNGLVSELAELAGHERAMLNECDTLLSSSAAMQVKEYSLRTQAIQSQQNLFDTRRPLYWAAS</sequence>
<dbReference type="GO" id="GO:0008017">
    <property type="term" value="F:microtubule binding"/>
    <property type="evidence" value="ECO:0007669"/>
    <property type="project" value="TreeGrafter"/>
</dbReference>
<dbReference type="GO" id="GO:0005880">
    <property type="term" value="C:nuclear microtubule"/>
    <property type="evidence" value="ECO:0007669"/>
    <property type="project" value="TreeGrafter"/>
</dbReference>
<dbReference type="PANTHER" id="PTHR31807:SF37">
    <property type="entry name" value="HAUS AUGMIN-LIKE COMPLEX SUBUNIT 8"/>
    <property type="match status" value="1"/>
</dbReference>
<feature type="compositionally biased region" description="Low complexity" evidence="2">
    <location>
        <begin position="352"/>
        <end position="384"/>
    </location>
</feature>
<proteinExistence type="inferred from homology"/>
<evidence type="ECO:0000313" key="4">
    <source>
        <dbReference type="Proteomes" id="UP001443914"/>
    </source>
</evidence>
<dbReference type="AlphaFoldDB" id="A0AAW1JQ27"/>
<evidence type="ECO:0000256" key="1">
    <source>
        <dbReference type="ARBA" id="ARBA00010016"/>
    </source>
</evidence>
<dbReference type="EMBL" id="JBDFQZ010000007">
    <property type="protein sequence ID" value="KAK9705702.1"/>
    <property type="molecule type" value="Genomic_DNA"/>
</dbReference>
<gene>
    <name evidence="3" type="ORF">RND81_07G076400</name>
</gene>
<dbReference type="PANTHER" id="PTHR31807">
    <property type="entry name" value="AUGMIN FAMILY MEMBER"/>
    <property type="match status" value="1"/>
</dbReference>
<feature type="compositionally biased region" description="Polar residues" evidence="2">
    <location>
        <begin position="197"/>
        <end position="206"/>
    </location>
</feature>
<feature type="region of interest" description="Disordered" evidence="2">
    <location>
        <begin position="316"/>
        <end position="386"/>
    </location>
</feature>
<dbReference type="GO" id="GO:0005737">
    <property type="term" value="C:cytoplasm"/>
    <property type="evidence" value="ECO:0007669"/>
    <property type="project" value="TreeGrafter"/>
</dbReference>
<dbReference type="InterPro" id="IPR007573">
    <property type="entry name" value="QWRF"/>
</dbReference>
<feature type="region of interest" description="Disordered" evidence="2">
    <location>
        <begin position="145"/>
        <end position="209"/>
    </location>
</feature>
<comment type="similarity">
    <text evidence="1">Belongs to the QWRF family.</text>
</comment>
<name>A0AAW1JQ27_SAPOF</name>
<feature type="compositionally biased region" description="Polar residues" evidence="2">
    <location>
        <begin position="29"/>
        <end position="38"/>
    </location>
</feature>
<feature type="compositionally biased region" description="Basic and acidic residues" evidence="2">
    <location>
        <begin position="150"/>
        <end position="165"/>
    </location>
</feature>
<evidence type="ECO:0000313" key="3">
    <source>
        <dbReference type="EMBL" id="KAK9705700.1"/>
    </source>
</evidence>
<evidence type="ECO:0008006" key="5">
    <source>
        <dbReference type="Google" id="ProtNLM"/>
    </source>
</evidence>
<evidence type="ECO:0000256" key="2">
    <source>
        <dbReference type="SAM" id="MobiDB-lite"/>
    </source>
</evidence>
<feature type="region of interest" description="Disordered" evidence="2">
    <location>
        <begin position="26"/>
        <end position="119"/>
    </location>
</feature>
<keyword evidence="4" id="KW-1185">Reference proteome</keyword>
<dbReference type="EMBL" id="JBDFQZ010000007">
    <property type="protein sequence ID" value="KAK9705701.1"/>
    <property type="molecule type" value="Genomic_DNA"/>
</dbReference>